<feature type="coiled-coil region" evidence="2">
    <location>
        <begin position="115"/>
        <end position="252"/>
    </location>
</feature>
<dbReference type="Proteomes" id="UP001229244">
    <property type="component" value="Unassembled WGS sequence"/>
</dbReference>
<organism evidence="3 4">
    <name type="scientific">Amorphus orientalis</name>
    <dbReference type="NCBI Taxonomy" id="649198"/>
    <lineage>
        <taxon>Bacteria</taxon>
        <taxon>Pseudomonadati</taxon>
        <taxon>Pseudomonadota</taxon>
        <taxon>Alphaproteobacteria</taxon>
        <taxon>Hyphomicrobiales</taxon>
        <taxon>Amorphaceae</taxon>
        <taxon>Amorphus</taxon>
    </lineage>
</organism>
<comment type="subcellular location">
    <subcellularLocation>
        <location evidence="1">Cell envelope</location>
    </subcellularLocation>
</comment>
<dbReference type="InterPro" id="IPR050739">
    <property type="entry name" value="MFP"/>
</dbReference>
<dbReference type="GO" id="GO:0030313">
    <property type="term" value="C:cell envelope"/>
    <property type="evidence" value="ECO:0007669"/>
    <property type="project" value="UniProtKB-SubCell"/>
</dbReference>
<evidence type="ECO:0000313" key="3">
    <source>
        <dbReference type="EMBL" id="MDQ0314558.1"/>
    </source>
</evidence>
<evidence type="ECO:0000313" key="4">
    <source>
        <dbReference type="Proteomes" id="UP001229244"/>
    </source>
</evidence>
<protein>
    <submittedName>
        <fullName evidence="3">Multidrug resistance efflux pump</fullName>
    </submittedName>
</protein>
<proteinExistence type="predicted"/>
<gene>
    <name evidence="3" type="ORF">J2S73_000995</name>
</gene>
<dbReference type="PANTHER" id="PTHR30386:SF19">
    <property type="entry name" value="MULTIDRUG EXPORT PROTEIN EMRA-RELATED"/>
    <property type="match status" value="1"/>
</dbReference>
<sequence>MRFLRVLIGLMLILAAGFIIVGEQLSGASSGAVVNARLTTLQSPIAGEISMSNLALGSLVGEGEQIARISDPLVDDIRLADLRLERNLAQAERGQITDQIAAIDDSLEILTNRARQYGRERIRQLEAEIEAARSNAAAAEARLEQAQGTLDRVVQLSERGVATEAAFDAATADARVAERLLEQNRSQLRVLEIQLEAARDGIFLGDSYNDAPYSEQRAEELQLRRRELEADLDAVSARLSAITERINAEQRRVNLLSEAVVVANVSGRLWEVLAADGERVQRGEDIMRLVDCNSTFVTLSVAESVYNRLQIGDPAQFRPNGESIVYEGTVSRLAGSGAATVYSNLAVAPSGEHLERYDVTLLVPDLALDPALGCAIGRTGRAFFQSRPLDWARGLLSRLSP</sequence>
<evidence type="ECO:0000256" key="2">
    <source>
        <dbReference type="SAM" id="Coils"/>
    </source>
</evidence>
<keyword evidence="2" id="KW-0175">Coiled coil</keyword>
<dbReference type="EMBL" id="JAUSUL010000001">
    <property type="protein sequence ID" value="MDQ0314558.1"/>
    <property type="molecule type" value="Genomic_DNA"/>
</dbReference>
<dbReference type="AlphaFoldDB" id="A0AAE3VM32"/>
<keyword evidence="4" id="KW-1185">Reference proteome</keyword>
<evidence type="ECO:0000256" key="1">
    <source>
        <dbReference type="ARBA" id="ARBA00004196"/>
    </source>
</evidence>
<name>A0AAE3VM32_9HYPH</name>
<accession>A0AAE3VM32</accession>
<dbReference type="RefSeq" id="WP_306884337.1">
    <property type="nucleotide sequence ID" value="NZ_JAUSUL010000001.1"/>
</dbReference>
<dbReference type="Gene3D" id="1.10.287.470">
    <property type="entry name" value="Helix hairpin bin"/>
    <property type="match status" value="1"/>
</dbReference>
<reference evidence="3" key="1">
    <citation type="submission" date="2023-07" db="EMBL/GenBank/DDBJ databases">
        <title>Genomic Encyclopedia of Type Strains, Phase IV (KMG-IV): sequencing the most valuable type-strain genomes for metagenomic binning, comparative biology and taxonomic classification.</title>
        <authorList>
            <person name="Goeker M."/>
        </authorList>
    </citation>
    <scope>NUCLEOTIDE SEQUENCE</scope>
    <source>
        <strain evidence="3">DSM 21202</strain>
    </source>
</reference>
<dbReference type="PANTHER" id="PTHR30386">
    <property type="entry name" value="MEMBRANE FUSION SUBUNIT OF EMRAB-TOLC MULTIDRUG EFFLUX PUMP"/>
    <property type="match status" value="1"/>
</dbReference>
<comment type="caution">
    <text evidence="3">The sequence shown here is derived from an EMBL/GenBank/DDBJ whole genome shotgun (WGS) entry which is preliminary data.</text>
</comment>